<name>A0A1C4V7I5_MICEC</name>
<accession>A0A1C4V7I5</accession>
<dbReference type="InParanoid" id="A0A1C4V7I5"/>
<dbReference type="Pfam" id="PF10923">
    <property type="entry name" value="BrxC_BrxD"/>
    <property type="match status" value="1"/>
</dbReference>
<dbReference type="RefSeq" id="WP_088980587.1">
    <property type="nucleotide sequence ID" value="NZ_LT607413.1"/>
</dbReference>
<protein>
    <submittedName>
        <fullName evidence="2">AAA ATPase domain-containing protein</fullName>
    </submittedName>
</protein>
<evidence type="ECO:0000313" key="2">
    <source>
        <dbReference type="EMBL" id="SCE79836.1"/>
    </source>
</evidence>
<dbReference type="InterPro" id="IPR021228">
    <property type="entry name" value="BrxD"/>
</dbReference>
<dbReference type="InterPro" id="IPR052026">
    <property type="entry name" value="ExeA_AAA_ATPase_DNA-bind"/>
</dbReference>
<keyword evidence="3" id="KW-1185">Reference proteome</keyword>
<dbReference type="Gene3D" id="3.40.50.300">
    <property type="entry name" value="P-loop containing nucleotide triphosphate hydrolases"/>
    <property type="match status" value="1"/>
</dbReference>
<dbReference type="SUPFAM" id="SSF52540">
    <property type="entry name" value="P-loop containing nucleoside triphosphate hydrolases"/>
    <property type="match status" value="1"/>
</dbReference>
<dbReference type="PANTHER" id="PTHR35894:SF1">
    <property type="entry name" value="PHOSPHORIBULOKINASE _ URIDINE KINASE FAMILY"/>
    <property type="match status" value="1"/>
</dbReference>
<gene>
    <name evidence="2" type="ORF">GA0070618_1012</name>
</gene>
<dbReference type="PANTHER" id="PTHR35894">
    <property type="entry name" value="GENERAL SECRETION PATHWAY PROTEIN A-RELATED"/>
    <property type="match status" value="1"/>
</dbReference>
<dbReference type="Proteomes" id="UP000198253">
    <property type="component" value="Chromosome I"/>
</dbReference>
<dbReference type="InterPro" id="IPR003593">
    <property type="entry name" value="AAA+_ATPase"/>
</dbReference>
<evidence type="ECO:0000313" key="3">
    <source>
        <dbReference type="Proteomes" id="UP000198253"/>
    </source>
</evidence>
<dbReference type="AlphaFoldDB" id="A0A1C4V7I5"/>
<dbReference type="OrthoDB" id="3948083at2"/>
<dbReference type="EMBL" id="LT607413">
    <property type="protein sequence ID" value="SCE79836.1"/>
    <property type="molecule type" value="Genomic_DNA"/>
</dbReference>
<proteinExistence type="predicted"/>
<dbReference type="InterPro" id="IPR027417">
    <property type="entry name" value="P-loop_NTPase"/>
</dbReference>
<dbReference type="SMART" id="SM00382">
    <property type="entry name" value="AAA"/>
    <property type="match status" value="1"/>
</dbReference>
<sequence length="759" mass="83716">MDAFDHLDLSGEVNPYPSSAVAQIADAGSTSVTIPTVAVRRAVNAMDSYLSAVRARPQTPSGQVLAIVGDYGTGKTHLASYLIRHAAASLGGAVQSVHLNAPPDTFASLYRAFADKLAERRELVHERVRSLYAEILADELRVSSATAPVAEQLRAGTIDPVALVEMFGLMESAFLRQLRERLREVTDNVEFSQALTLLLRGGFEDAVWEWFSGASPSDVLRERGITEAITSSETTALQAMGVFALLIGHGDHPFVMVIDELDQLLTAAGLRADEAIDAFKEMLRVFAASNTFLILAGLPDLLGSLRRDVRDRITEHITMSTLTAAEVQDYVLNRQGGRLEPFTEQTVAQIVDLTSGVPRQVISLCHRLWRRAHDQRSLVTPPMVRQTAREIYDAGNAQNVRAEIRQVLVGAGYDTYVPDHFLDSGVDSRVDYWVPVASNDVGCAILLSEPLLDDTDIAAVERRCRSIRAHRDCELLLVALEPPPARYRQRLREAVGREPLTYHPRSFVDQFALEFKAMASRLEERYPQDGPLAAVAPHLTRLDRRQSATQHLLTVLTGSLEELRGRNDQQLAAIYRELHDIQRGLSSTGGERRGHVAVVATLPAPVVSLFDAAFSAVDLLTPARELLRRAFQEDEGGRGARQSVRARMRTSEVHAATGVTALLTSLIEAFGHAVVEWYGSIDQPPGSGLTARHRERLDTICRVFDVVYEYLPLYQLRSLQGMVGYTVPDRQQQEAEDLLGDFSSRVRTELLVALTPVEG</sequence>
<reference evidence="3" key="1">
    <citation type="submission" date="2016-06" db="EMBL/GenBank/DDBJ databases">
        <authorList>
            <person name="Varghese N."/>
            <person name="Submissions Spin"/>
        </authorList>
    </citation>
    <scope>NUCLEOTIDE SEQUENCE [LARGE SCALE GENOMIC DNA]</scope>
    <source>
        <strain evidence="3">DSM 43816</strain>
    </source>
</reference>
<evidence type="ECO:0000259" key="1">
    <source>
        <dbReference type="SMART" id="SM00382"/>
    </source>
</evidence>
<organism evidence="2 3">
    <name type="scientific">Micromonospora echinospora</name>
    <name type="common">Micromonospora purpurea</name>
    <dbReference type="NCBI Taxonomy" id="1877"/>
    <lineage>
        <taxon>Bacteria</taxon>
        <taxon>Bacillati</taxon>
        <taxon>Actinomycetota</taxon>
        <taxon>Actinomycetes</taxon>
        <taxon>Micromonosporales</taxon>
        <taxon>Micromonosporaceae</taxon>
        <taxon>Micromonospora</taxon>
    </lineage>
</organism>
<feature type="domain" description="AAA+ ATPase" evidence="1">
    <location>
        <begin position="61"/>
        <end position="320"/>
    </location>
</feature>